<name>A0A2V2N255_9EURY</name>
<dbReference type="InterPro" id="IPR050627">
    <property type="entry name" value="Nitroreductase/BluB"/>
</dbReference>
<evidence type="ECO:0000313" key="6">
    <source>
        <dbReference type="Proteomes" id="UP000245657"/>
    </source>
</evidence>
<evidence type="ECO:0000259" key="4">
    <source>
        <dbReference type="Pfam" id="PF00881"/>
    </source>
</evidence>
<accession>A0A2V2N255</accession>
<keyword evidence="6" id="KW-1185">Reference proteome</keyword>
<dbReference type="GeneID" id="97549555"/>
<gene>
    <name evidence="5" type="ORF">DK846_03250</name>
</gene>
<feature type="domain" description="Nitroreductase" evidence="4">
    <location>
        <begin position="17"/>
        <end position="198"/>
    </location>
</feature>
<protein>
    <submittedName>
        <fullName evidence="5">Nitroreductase</fullName>
    </submittedName>
</protein>
<sequence>MCSVDNTLKNQMLDEIIAERRSYRAFTDEMISDEATLGIISAGLHAPYAGAAVSGDEYRKFFVIRKNSETMKTIQPLLFNELKGMSENLEKAATRDPEISKQAAGFIKRLSMIKKMGTIPGVGTAPVFIIISEKKGFPPVEQASLAHCLENMWLKATALGLGFQLVSLVSQMDNVDEFSQIFHLQPGEWAFMGCAIGYPAEKLPASIRPHARDVTTWLP</sequence>
<dbReference type="EMBL" id="QGMY01000002">
    <property type="protein sequence ID" value="PWR74182.1"/>
    <property type="molecule type" value="Genomic_DNA"/>
</dbReference>
<dbReference type="AlphaFoldDB" id="A0A2V2N255"/>
<keyword evidence="3" id="KW-0560">Oxidoreductase</keyword>
<organism evidence="5 6">
    <name type="scientific">Methanospirillum lacunae</name>
    <dbReference type="NCBI Taxonomy" id="668570"/>
    <lineage>
        <taxon>Archaea</taxon>
        <taxon>Methanobacteriati</taxon>
        <taxon>Methanobacteriota</taxon>
        <taxon>Stenosarchaea group</taxon>
        <taxon>Methanomicrobia</taxon>
        <taxon>Methanomicrobiales</taxon>
        <taxon>Methanospirillaceae</taxon>
        <taxon>Methanospirillum</taxon>
    </lineage>
</organism>
<dbReference type="PANTHER" id="PTHR23026:SF90">
    <property type="entry name" value="IODOTYROSINE DEIODINASE 1"/>
    <property type="match status" value="1"/>
</dbReference>
<dbReference type="RefSeq" id="WP_109967461.1">
    <property type="nucleotide sequence ID" value="NZ_CP176093.1"/>
</dbReference>
<dbReference type="InterPro" id="IPR029479">
    <property type="entry name" value="Nitroreductase"/>
</dbReference>
<dbReference type="OrthoDB" id="71395at2157"/>
<evidence type="ECO:0000313" key="5">
    <source>
        <dbReference type="EMBL" id="PWR74182.1"/>
    </source>
</evidence>
<evidence type="ECO:0000256" key="1">
    <source>
        <dbReference type="ARBA" id="ARBA00022630"/>
    </source>
</evidence>
<dbReference type="Gene3D" id="3.40.109.10">
    <property type="entry name" value="NADH Oxidase"/>
    <property type="match status" value="1"/>
</dbReference>
<dbReference type="Pfam" id="PF00881">
    <property type="entry name" value="Nitroreductase"/>
    <property type="match status" value="1"/>
</dbReference>
<dbReference type="PANTHER" id="PTHR23026">
    <property type="entry name" value="NADPH NITROREDUCTASE"/>
    <property type="match status" value="1"/>
</dbReference>
<proteinExistence type="predicted"/>
<reference evidence="5 6" key="1">
    <citation type="submission" date="2018-05" db="EMBL/GenBank/DDBJ databases">
        <title>Draft genome of Methanospirillum lacunae Ki8-1.</title>
        <authorList>
            <person name="Dueholm M.S."/>
            <person name="Nielsen P.H."/>
            <person name="Bakmann L.F."/>
            <person name="Otzen D.E."/>
        </authorList>
    </citation>
    <scope>NUCLEOTIDE SEQUENCE [LARGE SCALE GENOMIC DNA]</scope>
    <source>
        <strain evidence="5 6">Ki8-1</strain>
    </source>
</reference>
<dbReference type="Proteomes" id="UP000245657">
    <property type="component" value="Unassembled WGS sequence"/>
</dbReference>
<dbReference type="InterPro" id="IPR000415">
    <property type="entry name" value="Nitroreductase-like"/>
</dbReference>
<evidence type="ECO:0000256" key="2">
    <source>
        <dbReference type="ARBA" id="ARBA00022643"/>
    </source>
</evidence>
<comment type="caution">
    <text evidence="5">The sequence shown here is derived from an EMBL/GenBank/DDBJ whole genome shotgun (WGS) entry which is preliminary data.</text>
</comment>
<dbReference type="GO" id="GO:0016491">
    <property type="term" value="F:oxidoreductase activity"/>
    <property type="evidence" value="ECO:0007669"/>
    <property type="project" value="UniProtKB-KW"/>
</dbReference>
<keyword evidence="1" id="KW-0285">Flavoprotein</keyword>
<evidence type="ECO:0000256" key="3">
    <source>
        <dbReference type="ARBA" id="ARBA00023002"/>
    </source>
</evidence>
<keyword evidence="2" id="KW-0288">FMN</keyword>
<dbReference type="SUPFAM" id="SSF55469">
    <property type="entry name" value="FMN-dependent nitroreductase-like"/>
    <property type="match status" value="1"/>
</dbReference>